<keyword evidence="1" id="KW-0813">Transport</keyword>
<dbReference type="InterPro" id="IPR003439">
    <property type="entry name" value="ABC_transporter-like_ATP-bd"/>
</dbReference>
<protein>
    <submittedName>
        <fullName evidence="5">ABC transporter ATP-binding protein</fullName>
    </submittedName>
</protein>
<dbReference type="InterPro" id="IPR027417">
    <property type="entry name" value="P-loop_NTPase"/>
</dbReference>
<dbReference type="Pfam" id="PF00005">
    <property type="entry name" value="ABC_tran"/>
    <property type="match status" value="1"/>
</dbReference>
<feature type="domain" description="ABC transporter" evidence="4">
    <location>
        <begin position="4"/>
        <end position="249"/>
    </location>
</feature>
<keyword evidence="2" id="KW-0547">Nucleotide-binding</keyword>
<dbReference type="AlphaFoldDB" id="A0A8D5ZHZ6"/>
<dbReference type="Proteomes" id="UP000825123">
    <property type="component" value="Chromosome"/>
</dbReference>
<dbReference type="Pfam" id="PF08352">
    <property type="entry name" value="oligo_HPY"/>
    <property type="match status" value="1"/>
</dbReference>
<dbReference type="KEGG" id="csty:KN1_14510"/>
<dbReference type="PANTHER" id="PTHR43230">
    <property type="entry name" value="ABC-TYPE DIPEPTIDE/OLIGOPEPTIDE TRANSPORT SYSTEM, ATPASE COMPONENT"/>
    <property type="match status" value="1"/>
</dbReference>
<evidence type="ECO:0000313" key="6">
    <source>
        <dbReference type="Proteomes" id="UP000825123"/>
    </source>
</evidence>
<evidence type="ECO:0000256" key="1">
    <source>
        <dbReference type="ARBA" id="ARBA00022448"/>
    </source>
</evidence>
<keyword evidence="6" id="KW-1185">Reference proteome</keyword>
<dbReference type="SUPFAM" id="SSF52540">
    <property type="entry name" value="P-loop containing nucleoside triphosphate hydrolases"/>
    <property type="match status" value="1"/>
</dbReference>
<dbReference type="InterPro" id="IPR017871">
    <property type="entry name" value="ABC_transporter-like_CS"/>
</dbReference>
<dbReference type="GO" id="GO:0005524">
    <property type="term" value="F:ATP binding"/>
    <property type="evidence" value="ECO:0007669"/>
    <property type="project" value="UniProtKB-KW"/>
</dbReference>
<dbReference type="PROSITE" id="PS50893">
    <property type="entry name" value="ABC_TRANSPORTER_2"/>
    <property type="match status" value="1"/>
</dbReference>
<dbReference type="InterPro" id="IPR003593">
    <property type="entry name" value="AAA+_ATPase"/>
</dbReference>
<dbReference type="EMBL" id="AP024597">
    <property type="protein sequence ID" value="BCU70154.1"/>
    <property type="molecule type" value="Genomic_DNA"/>
</dbReference>
<organism evidence="5 6">
    <name type="scientific">Stygiolobus caldivivus</name>
    <dbReference type="NCBI Taxonomy" id="2824673"/>
    <lineage>
        <taxon>Archaea</taxon>
        <taxon>Thermoproteota</taxon>
        <taxon>Thermoprotei</taxon>
        <taxon>Sulfolobales</taxon>
        <taxon>Sulfolobaceae</taxon>
        <taxon>Stygiolobus</taxon>
    </lineage>
</organism>
<evidence type="ECO:0000256" key="3">
    <source>
        <dbReference type="ARBA" id="ARBA00022840"/>
    </source>
</evidence>
<dbReference type="GO" id="GO:0016887">
    <property type="term" value="F:ATP hydrolysis activity"/>
    <property type="evidence" value="ECO:0007669"/>
    <property type="project" value="InterPro"/>
</dbReference>
<accession>A0A8D5ZHZ6</accession>
<name>A0A8D5ZHZ6_9CREN</name>
<dbReference type="SMART" id="SM00382">
    <property type="entry name" value="AAA"/>
    <property type="match status" value="1"/>
</dbReference>
<keyword evidence="3 5" id="KW-0067">ATP-binding</keyword>
<dbReference type="CDD" id="cd03257">
    <property type="entry name" value="ABC_NikE_OppD_transporters"/>
    <property type="match status" value="1"/>
</dbReference>
<dbReference type="InterPro" id="IPR013563">
    <property type="entry name" value="Oligopep_ABC_C"/>
</dbReference>
<dbReference type="NCBIfam" id="TIGR01727">
    <property type="entry name" value="oligo_HPY"/>
    <property type="match status" value="1"/>
</dbReference>
<evidence type="ECO:0000256" key="2">
    <source>
        <dbReference type="ARBA" id="ARBA00022741"/>
    </source>
</evidence>
<gene>
    <name evidence="5" type="ORF">KN1_14510</name>
</gene>
<dbReference type="Gene3D" id="3.40.50.300">
    <property type="entry name" value="P-loop containing nucleotide triphosphate hydrolases"/>
    <property type="match status" value="1"/>
</dbReference>
<evidence type="ECO:0000259" key="4">
    <source>
        <dbReference type="PROSITE" id="PS50893"/>
    </source>
</evidence>
<evidence type="ECO:0000313" key="5">
    <source>
        <dbReference type="EMBL" id="BCU70154.1"/>
    </source>
</evidence>
<dbReference type="FunFam" id="3.40.50.300:FF:000016">
    <property type="entry name" value="Oligopeptide ABC transporter ATP-binding component"/>
    <property type="match status" value="1"/>
</dbReference>
<dbReference type="PROSITE" id="PS00211">
    <property type="entry name" value="ABC_TRANSPORTER_1"/>
    <property type="match status" value="1"/>
</dbReference>
<dbReference type="GO" id="GO:0015833">
    <property type="term" value="P:peptide transport"/>
    <property type="evidence" value="ECO:0007669"/>
    <property type="project" value="InterPro"/>
</dbReference>
<dbReference type="PANTHER" id="PTHR43230:SF3">
    <property type="entry name" value="ABC-TYPE DIPEPTIDE_OLIGOPEPTIDE TRANSPORT SYSTEM, ATPASE COMPONENT"/>
    <property type="match status" value="1"/>
</dbReference>
<proteinExistence type="predicted"/>
<sequence length="311" mass="34983">MGMIEAKNLKVYFKTKDVVIKAVNNVSLTVENKEIVSVVGESGSGKTTLGKTLLALIKPLSGQVIWNDKNVFKLRGRQLKEFRRKNQIIYQDPFDAIDIRMKVYDVIAEGIRIHKLARNEEEEKKMVYEALEEVGLTPPEEFSVSYPTQLSGGQLQRVAIARALVLNPEFIVADEPVSMLDVSIRASILDLFTKANEKGTSILMITHDIATASYVSSRIFVLYHGDLVEYGKTDQIIENPKHPYTQALIAAIPVPEPGYALQVKLKDTDEPDPPNGCPLYPRCPFRKEVCKIKEPQLVEVEPDHYVACHLY</sequence>
<reference evidence="5 6" key="1">
    <citation type="submission" date="2021-04" db="EMBL/GenBank/DDBJ databases">
        <title>Complete genome sequence of Stygiolobus sp. KN-1.</title>
        <authorList>
            <person name="Nakamura K."/>
            <person name="Sakai H."/>
            <person name="Kurosawa N."/>
        </authorList>
    </citation>
    <scope>NUCLEOTIDE SEQUENCE [LARGE SCALE GENOMIC DNA]</scope>
    <source>
        <strain evidence="5 6">KN-1</strain>
    </source>
</reference>